<feature type="domain" description="MGAT4 A/B/C C-terminal" evidence="6">
    <location>
        <begin position="414"/>
        <end position="546"/>
    </location>
</feature>
<evidence type="ECO:0000256" key="2">
    <source>
        <dbReference type="ARBA" id="ARBA00022676"/>
    </source>
</evidence>
<dbReference type="PANTHER" id="PTHR12062">
    <property type="entry name" value="N-ACETYLGLUCOSAMINYLTRANSFERASE VI"/>
    <property type="match status" value="1"/>
</dbReference>
<name>A0AAE1K284_PETCI</name>
<evidence type="ECO:0000256" key="3">
    <source>
        <dbReference type="ARBA" id="ARBA00022679"/>
    </source>
</evidence>
<dbReference type="InterPro" id="IPR056576">
    <property type="entry name" value="MGAT4_A/B/C_C"/>
</dbReference>
<dbReference type="Pfam" id="PF04666">
    <property type="entry name" value="MGAT4_cons"/>
    <property type="match status" value="1"/>
</dbReference>
<organism evidence="7 8">
    <name type="scientific">Petrolisthes cinctipes</name>
    <name type="common">Flat porcelain crab</name>
    <dbReference type="NCBI Taxonomy" id="88211"/>
    <lineage>
        <taxon>Eukaryota</taxon>
        <taxon>Metazoa</taxon>
        <taxon>Ecdysozoa</taxon>
        <taxon>Arthropoda</taxon>
        <taxon>Crustacea</taxon>
        <taxon>Multicrustacea</taxon>
        <taxon>Malacostraca</taxon>
        <taxon>Eumalacostraca</taxon>
        <taxon>Eucarida</taxon>
        <taxon>Decapoda</taxon>
        <taxon>Pleocyemata</taxon>
        <taxon>Anomura</taxon>
        <taxon>Galatheoidea</taxon>
        <taxon>Porcellanidae</taxon>
        <taxon>Petrolisthes</taxon>
    </lineage>
</organism>
<dbReference type="GO" id="GO:0005795">
    <property type="term" value="C:Golgi stack"/>
    <property type="evidence" value="ECO:0007669"/>
    <property type="project" value="TreeGrafter"/>
</dbReference>
<keyword evidence="4" id="KW-1133">Transmembrane helix</keyword>
<keyword evidence="2" id="KW-0328">Glycosyltransferase</keyword>
<feature type="domain" description="MGAT4 conserved region" evidence="5">
    <location>
        <begin position="122"/>
        <end position="400"/>
    </location>
</feature>
<dbReference type="GO" id="GO:0005793">
    <property type="term" value="C:endoplasmic reticulum-Golgi intermediate compartment"/>
    <property type="evidence" value="ECO:0007669"/>
    <property type="project" value="TreeGrafter"/>
</dbReference>
<dbReference type="Pfam" id="PF23524">
    <property type="entry name" value="MGAT4A_C"/>
    <property type="match status" value="1"/>
</dbReference>
<keyword evidence="3" id="KW-0808">Transferase</keyword>
<dbReference type="InterPro" id="IPR057279">
    <property type="entry name" value="MGAT4"/>
</dbReference>
<comment type="caution">
    <text evidence="7">The sequence shown here is derived from an EMBL/GenBank/DDBJ whole genome shotgun (WGS) entry which is preliminary data.</text>
</comment>
<keyword evidence="8" id="KW-1185">Reference proteome</keyword>
<evidence type="ECO:0008006" key="9">
    <source>
        <dbReference type="Google" id="ProtNLM"/>
    </source>
</evidence>
<dbReference type="InterPro" id="IPR006759">
    <property type="entry name" value="Glyco_transf_54"/>
</dbReference>
<protein>
    <recommendedName>
        <fullName evidence="9">Alpha-1,3-mannosyl-glycoprotein 4-beta-N-acetylglucosaminyltransferase B</fullName>
    </recommendedName>
</protein>
<dbReference type="GO" id="GO:0006487">
    <property type="term" value="P:protein N-linked glycosylation"/>
    <property type="evidence" value="ECO:0007669"/>
    <property type="project" value="TreeGrafter"/>
</dbReference>
<dbReference type="AlphaFoldDB" id="A0AAE1K284"/>
<dbReference type="EMBL" id="JAWQEG010004253">
    <property type="protein sequence ID" value="KAK3862417.1"/>
    <property type="molecule type" value="Genomic_DNA"/>
</dbReference>
<dbReference type="GO" id="GO:0005783">
    <property type="term" value="C:endoplasmic reticulum"/>
    <property type="evidence" value="ECO:0007669"/>
    <property type="project" value="TreeGrafter"/>
</dbReference>
<evidence type="ECO:0000313" key="8">
    <source>
        <dbReference type="Proteomes" id="UP001286313"/>
    </source>
</evidence>
<accession>A0AAE1K284</accession>
<feature type="transmembrane region" description="Helical" evidence="4">
    <location>
        <begin position="23"/>
        <end position="41"/>
    </location>
</feature>
<sequence length="555" mass="63633">MTRCINYPLYLDPGCGRMLRRRVGVVFTAVLLTPAFVLLFLTSPDLSGEQVLVSRVAELRERLHHAEMVNQERLHDVILLSQKFTSLIQPHMNNGSAAPYGSLSVEARELLSNMSRATPDMHLPSIYSYLPHLLRYPDATAPAFKLSRGRQSATMVLGVPTVKRQVQSYLMTTLGNLIQSMTTEEMTQCLIVVFVAEWDLDYVRQVASQIERKFPEHLESGLLEVISPPQSFYPDMNQLRQTLGDPMERVRWRTKQNLDFAFLMMYAQPKGTFYVQLEDDIQTKKGYIATMKNFALQKTAEKKNWFVLDFCQLGFIGKMFKCVELPYLVQFFIMFYNDKPVDWLLDYLIQTKICNLDKDPKHCKKAKDNVWIHYKPSIFQHVGTHSSLKGKVQKLKDKQFGKIQLYFPHENPPAVVETNIKPYKTYTLQRAYKGESYFWGLLPQQGDTLLLRFQPPVSLKGFLFRSGNVEHPSDRLYNTSVEVEPVRVPRTLPSSLKRTKDGYVVVGEFDDMGVAQGTVDAASLGVIKALRLSVHVESDNWAILSEIHIQTTDSR</sequence>
<reference evidence="7" key="1">
    <citation type="submission" date="2023-10" db="EMBL/GenBank/DDBJ databases">
        <title>Genome assemblies of two species of porcelain crab, Petrolisthes cinctipes and Petrolisthes manimaculis (Anomura: Porcellanidae).</title>
        <authorList>
            <person name="Angst P."/>
        </authorList>
    </citation>
    <scope>NUCLEOTIDE SEQUENCE</scope>
    <source>
        <strain evidence="7">PB745_01</strain>
        <tissue evidence="7">Gill</tissue>
    </source>
</reference>
<evidence type="ECO:0000256" key="1">
    <source>
        <dbReference type="ARBA" id="ARBA00004922"/>
    </source>
</evidence>
<keyword evidence="4" id="KW-0472">Membrane</keyword>
<evidence type="ECO:0000259" key="5">
    <source>
        <dbReference type="Pfam" id="PF04666"/>
    </source>
</evidence>
<comment type="pathway">
    <text evidence="1">Protein modification; protein glycosylation.</text>
</comment>
<evidence type="ECO:0000256" key="4">
    <source>
        <dbReference type="SAM" id="Phobius"/>
    </source>
</evidence>
<evidence type="ECO:0000313" key="7">
    <source>
        <dbReference type="EMBL" id="KAK3862417.1"/>
    </source>
</evidence>
<dbReference type="GO" id="GO:0008375">
    <property type="term" value="F:acetylglucosaminyltransferase activity"/>
    <property type="evidence" value="ECO:0007669"/>
    <property type="project" value="TreeGrafter"/>
</dbReference>
<gene>
    <name evidence="7" type="ORF">Pcinc_031724</name>
</gene>
<keyword evidence="4" id="KW-0812">Transmembrane</keyword>
<proteinExistence type="predicted"/>
<dbReference type="Proteomes" id="UP001286313">
    <property type="component" value="Unassembled WGS sequence"/>
</dbReference>
<dbReference type="PANTHER" id="PTHR12062:SF9">
    <property type="entry name" value="ALPHA-1,3-MANNOSYL-GLYCOPROTEIN 4-BETA-N-ACETYLGLUCOSAMINYLTRANSFERASE A, ISOFORM A"/>
    <property type="match status" value="1"/>
</dbReference>
<evidence type="ECO:0000259" key="6">
    <source>
        <dbReference type="Pfam" id="PF23524"/>
    </source>
</evidence>